<organism evidence="3 4">
    <name type="scientific">Methanobrevibacter arboriphilus JCM 13429 = DSM 1125</name>
    <dbReference type="NCBI Taxonomy" id="1300164"/>
    <lineage>
        <taxon>Archaea</taxon>
        <taxon>Methanobacteriati</taxon>
        <taxon>Methanobacteriota</taxon>
        <taxon>Methanomada group</taxon>
        <taxon>Methanobacteria</taxon>
        <taxon>Methanobacteriales</taxon>
        <taxon>Methanobacteriaceae</taxon>
        <taxon>Methanobrevibacter</taxon>
    </lineage>
</organism>
<dbReference type="RefSeq" id="WP_080461123.1">
    <property type="nucleotide sequence ID" value="NZ_JXMW01000030.1"/>
</dbReference>
<accession>A0A1V6N089</accession>
<protein>
    <recommendedName>
        <fullName evidence="5">B box-type domain-containing protein</fullName>
    </recommendedName>
</protein>
<sequence length="319" mass="36540">MSCEKHPNRDSVANCQFCGKELCEDCTITIAGKNYCEECMSELVGPELTSIASNKNSAKTDPQKSNFNNENNQIPNEPGIPPVQERAQPGEQNSIDDSIPEKPSISYDGHDDLYSDDRLYNDTHENKPITPNNEVEDKYEKYLDDLYFDEKPQTGAKINNETNLNPQPNLNNEKRVNLQSERFEPQSQKELSLSEQLAMDEAEHGSITKEPFIQEEPEEKQDNFEENEAKNRNVPIMENLRKTNTNTPQKDTNTEYTPSSLHRRNIHYKKEDKKPFSSAETILTVILILLIILVVIYVVYLLTLHSQYPNILDAINSLF</sequence>
<keyword evidence="2" id="KW-0472">Membrane</keyword>
<dbReference type="OrthoDB" id="80913at2157"/>
<feature type="compositionally biased region" description="Basic and acidic residues" evidence="1">
    <location>
        <begin position="108"/>
        <end position="127"/>
    </location>
</feature>
<feature type="transmembrane region" description="Helical" evidence="2">
    <location>
        <begin position="282"/>
        <end position="302"/>
    </location>
</feature>
<evidence type="ECO:0000313" key="4">
    <source>
        <dbReference type="Proteomes" id="UP000191661"/>
    </source>
</evidence>
<dbReference type="AlphaFoldDB" id="A0A1V6N089"/>
<feature type="compositionally biased region" description="Polar residues" evidence="1">
    <location>
        <begin position="52"/>
        <end position="65"/>
    </location>
</feature>
<gene>
    <name evidence="3" type="ORF">MBBAR_30c00320</name>
</gene>
<evidence type="ECO:0000256" key="2">
    <source>
        <dbReference type="SAM" id="Phobius"/>
    </source>
</evidence>
<keyword evidence="2" id="KW-1133">Transmembrane helix</keyword>
<dbReference type="EMBL" id="JXMW01000030">
    <property type="protein sequence ID" value="OQD58032.1"/>
    <property type="molecule type" value="Genomic_DNA"/>
</dbReference>
<reference evidence="3 4" key="1">
    <citation type="submission" date="2014-12" db="EMBL/GenBank/DDBJ databases">
        <title>Genome sequence of Methanobrevibacter arboriphilicus DH1, DSM1125.</title>
        <authorList>
            <person name="Poehlein A."/>
            <person name="Thauer R.K."/>
            <person name="Seedorf H."/>
            <person name="Daniel R."/>
        </authorList>
    </citation>
    <scope>NUCLEOTIDE SEQUENCE [LARGE SCALE GENOMIC DNA]</scope>
    <source>
        <strain evidence="3 4">DH1</strain>
    </source>
</reference>
<keyword evidence="4" id="KW-1185">Reference proteome</keyword>
<dbReference type="Proteomes" id="UP000191661">
    <property type="component" value="Unassembled WGS sequence"/>
</dbReference>
<feature type="compositionally biased region" description="Low complexity" evidence="1">
    <location>
        <begin position="66"/>
        <end position="77"/>
    </location>
</feature>
<feature type="region of interest" description="Disordered" evidence="1">
    <location>
        <begin position="52"/>
        <end position="135"/>
    </location>
</feature>
<keyword evidence="2" id="KW-0812">Transmembrane</keyword>
<comment type="caution">
    <text evidence="3">The sequence shown here is derived from an EMBL/GenBank/DDBJ whole genome shotgun (WGS) entry which is preliminary data.</text>
</comment>
<evidence type="ECO:0008006" key="5">
    <source>
        <dbReference type="Google" id="ProtNLM"/>
    </source>
</evidence>
<name>A0A1V6N089_METAZ</name>
<evidence type="ECO:0000313" key="3">
    <source>
        <dbReference type="EMBL" id="OQD58032.1"/>
    </source>
</evidence>
<evidence type="ECO:0000256" key="1">
    <source>
        <dbReference type="SAM" id="MobiDB-lite"/>
    </source>
</evidence>
<proteinExistence type="predicted"/>